<dbReference type="Pfam" id="PF00083">
    <property type="entry name" value="Sugar_tr"/>
    <property type="match status" value="1"/>
</dbReference>
<feature type="transmembrane region" description="Helical" evidence="6">
    <location>
        <begin position="203"/>
        <end position="227"/>
    </location>
</feature>
<organism evidence="8">
    <name type="scientific">Nyssomyia neivai</name>
    <dbReference type="NCBI Taxonomy" id="330878"/>
    <lineage>
        <taxon>Eukaryota</taxon>
        <taxon>Metazoa</taxon>
        <taxon>Ecdysozoa</taxon>
        <taxon>Arthropoda</taxon>
        <taxon>Hexapoda</taxon>
        <taxon>Insecta</taxon>
        <taxon>Pterygota</taxon>
        <taxon>Neoptera</taxon>
        <taxon>Endopterygota</taxon>
        <taxon>Diptera</taxon>
        <taxon>Nematocera</taxon>
        <taxon>Psychodoidea</taxon>
        <taxon>Psychodidae</taxon>
        <taxon>Nyssomyia</taxon>
    </lineage>
</organism>
<evidence type="ECO:0000313" key="8">
    <source>
        <dbReference type="EMBL" id="JAV04600.1"/>
    </source>
</evidence>
<feature type="transmembrane region" description="Helical" evidence="6">
    <location>
        <begin position="500"/>
        <end position="519"/>
    </location>
</feature>
<feature type="region of interest" description="Disordered" evidence="5">
    <location>
        <begin position="548"/>
        <end position="581"/>
    </location>
</feature>
<dbReference type="InterPro" id="IPR005828">
    <property type="entry name" value="MFS_sugar_transport-like"/>
</dbReference>
<keyword evidence="4 6" id="KW-0472">Membrane</keyword>
<evidence type="ECO:0000259" key="7">
    <source>
        <dbReference type="PROSITE" id="PS50850"/>
    </source>
</evidence>
<dbReference type="GO" id="GO:0022857">
    <property type="term" value="F:transmembrane transporter activity"/>
    <property type="evidence" value="ECO:0007669"/>
    <property type="project" value="InterPro"/>
</dbReference>
<reference evidence="8" key="1">
    <citation type="submission" date="2016-12" db="EMBL/GenBank/DDBJ databases">
        <title>An insight into the sialome and mialome of the sand fly, Nyssomyia neivai.</title>
        <authorList>
            <person name="Sebastian V."/>
            <person name="Goulart T.M."/>
            <person name="Oliveira W."/>
            <person name="Calvo E."/>
            <person name="Oliveira L.F."/>
            <person name="Pinto M.C."/>
            <person name="Rosselino A.M."/>
            <person name="Ribeiro J.M."/>
        </authorList>
    </citation>
    <scope>NUCLEOTIDE SEQUENCE</scope>
</reference>
<dbReference type="PANTHER" id="PTHR24064">
    <property type="entry name" value="SOLUTE CARRIER FAMILY 22 MEMBER"/>
    <property type="match status" value="1"/>
</dbReference>
<dbReference type="InterPro" id="IPR020846">
    <property type="entry name" value="MFS_dom"/>
</dbReference>
<feature type="transmembrane region" description="Helical" evidence="6">
    <location>
        <begin position="408"/>
        <end position="429"/>
    </location>
</feature>
<evidence type="ECO:0000256" key="4">
    <source>
        <dbReference type="ARBA" id="ARBA00023136"/>
    </source>
</evidence>
<feature type="transmembrane region" description="Helical" evidence="6">
    <location>
        <begin position="474"/>
        <end position="494"/>
    </location>
</feature>
<dbReference type="PROSITE" id="PS50850">
    <property type="entry name" value="MFS"/>
    <property type="match status" value="1"/>
</dbReference>
<comment type="subcellular location">
    <subcellularLocation>
        <location evidence="1">Membrane</location>
        <topology evidence="1">Multi-pass membrane protein</topology>
    </subcellularLocation>
</comment>
<feature type="transmembrane region" description="Helical" evidence="6">
    <location>
        <begin position="239"/>
        <end position="258"/>
    </location>
</feature>
<keyword evidence="3 6" id="KW-1133">Transmembrane helix</keyword>
<dbReference type="InterPro" id="IPR036259">
    <property type="entry name" value="MFS_trans_sf"/>
</dbReference>
<dbReference type="AlphaFoldDB" id="A0A1L8DE32"/>
<protein>
    <submittedName>
        <fullName evidence="8">Putative synaptic vesicle transporter svop</fullName>
    </submittedName>
</protein>
<evidence type="ECO:0000256" key="3">
    <source>
        <dbReference type="ARBA" id="ARBA00022989"/>
    </source>
</evidence>
<evidence type="ECO:0000256" key="1">
    <source>
        <dbReference type="ARBA" id="ARBA00004141"/>
    </source>
</evidence>
<feature type="transmembrane region" description="Helical" evidence="6">
    <location>
        <begin position="351"/>
        <end position="373"/>
    </location>
</feature>
<feature type="domain" description="Major facilitator superfamily (MFS) profile" evidence="7">
    <location>
        <begin position="86"/>
        <end position="524"/>
    </location>
</feature>
<name>A0A1L8DE32_9DIPT</name>
<feature type="transmembrane region" description="Helical" evidence="6">
    <location>
        <begin position="264"/>
        <end position="286"/>
    </location>
</feature>
<dbReference type="Gene3D" id="1.20.1250.20">
    <property type="entry name" value="MFS general substrate transporter like domains"/>
    <property type="match status" value="1"/>
</dbReference>
<dbReference type="SUPFAM" id="SSF103473">
    <property type="entry name" value="MFS general substrate transporter"/>
    <property type="match status" value="1"/>
</dbReference>
<accession>A0A1L8DE32</accession>
<feature type="transmembrane region" description="Helical" evidence="6">
    <location>
        <begin position="435"/>
        <end position="454"/>
    </location>
</feature>
<evidence type="ECO:0000256" key="2">
    <source>
        <dbReference type="ARBA" id="ARBA00022692"/>
    </source>
</evidence>
<evidence type="ECO:0000256" key="6">
    <source>
        <dbReference type="SAM" id="Phobius"/>
    </source>
</evidence>
<feature type="compositionally biased region" description="Basic and acidic residues" evidence="5">
    <location>
        <begin position="550"/>
        <end position="572"/>
    </location>
</feature>
<dbReference type="EMBL" id="GFDF01009484">
    <property type="protein sequence ID" value="JAV04600.1"/>
    <property type="molecule type" value="Transcribed_RNA"/>
</dbReference>
<feature type="transmembrane region" description="Helical" evidence="6">
    <location>
        <begin position="28"/>
        <end position="51"/>
    </location>
</feature>
<dbReference type="GO" id="GO:0016020">
    <property type="term" value="C:membrane"/>
    <property type="evidence" value="ECO:0007669"/>
    <property type="project" value="UniProtKB-SubCell"/>
</dbReference>
<keyword evidence="2 6" id="KW-0812">Transmembrane</keyword>
<sequence length="581" mass="65640">MAEAEDAVFDKIMTMVGDRGSFQKRFNYLFNVGQIIFASMAYMNIILALSVPDHNCYVPGRENTNFSVDEWKSIVLPRENDNRGMEVFSSCKMYNITGVDVQEVWSNTTKAEEVFNETISCTHGYIYDKQWYERTAVTQEDWVCDKDLYVTNTFVLNRVGECFGTFIFGQLGDTIGRRIIYYLSMILTISGRMLSIVTSSSFLMFSIASILGSCAANTAFMSPLIIAMETSNVEARAHIAMMQCVGWTAGLCIMPMVFWWVRDWVWLLALTTLPYGIFALFPKYMVESPRWLANRRRFGDCAKQLNRIAKINGKDVEITEKMLVQMLPSSTEENIYGIASLFSSWRLAKNACLLVVSWSICCIVYLSIILNISRMGGNPFVNFLWQSLIELPASVIGQKLGDIIGRRYTNVIGFLLAAFGCVPVIFMVKNTELDIYATAFTVFVKFAITINFFAVNLQSMETYPTCLRQTGISISAIIANSLGVLGPYIVYLGTNFDARYPFIIMGLLLLLGATSSLFLPETLYEKLPETLQEAQEFGANQSFWFFPRAPSKDSKDPKTHSEENGKTDDVTEKLNQPQFQP</sequence>
<proteinExistence type="predicted"/>
<evidence type="ECO:0000256" key="5">
    <source>
        <dbReference type="SAM" id="MobiDB-lite"/>
    </source>
</evidence>